<reference evidence="3 4" key="1">
    <citation type="submission" date="2018-02" db="EMBL/GenBank/DDBJ databases">
        <title>Genome sequence of Desulfovibrio carbinolicus DSM 3852.</title>
        <authorList>
            <person name="Wilbanks E."/>
            <person name="Skennerton C.T."/>
            <person name="Orphan V.J."/>
        </authorList>
    </citation>
    <scope>NUCLEOTIDE SEQUENCE [LARGE SCALE GENOMIC DNA]</scope>
    <source>
        <strain evidence="3 4">DSM 3852</strain>
    </source>
</reference>
<sequence length="213" mass="23160">MKRLAAFCLFACVACLPGSALAQFGLLQQGLDAVSGGNKPAEPAGPSGNAAKAAPGGAGTLAADTTYKNAARGFSFTIPAGWKLESGDPASESALFMKPGTSWGFQFHLEQMTPSFPRKASVDASLKQAKEMVGIKKYLEAKRRDDGDAKKKCGVIGWEIVEAPQKNDYQRIIWQAYDGDNYYMNFMAHSENNDFEAARQTLRRIMDSIRFCQ</sequence>
<protein>
    <recommendedName>
        <fullName evidence="5">DUF1795 domain-containing protein</fullName>
    </recommendedName>
</protein>
<organism evidence="3 4">
    <name type="scientific">Solidesulfovibrio carbinolicus</name>
    <dbReference type="NCBI Taxonomy" id="296842"/>
    <lineage>
        <taxon>Bacteria</taxon>
        <taxon>Pseudomonadati</taxon>
        <taxon>Thermodesulfobacteriota</taxon>
        <taxon>Desulfovibrionia</taxon>
        <taxon>Desulfovibrionales</taxon>
        <taxon>Desulfovibrionaceae</taxon>
        <taxon>Solidesulfovibrio</taxon>
    </lineage>
</organism>
<proteinExistence type="predicted"/>
<dbReference type="EMBL" id="CP026538">
    <property type="protein sequence ID" value="QAZ66869.1"/>
    <property type="molecule type" value="Genomic_DNA"/>
</dbReference>
<dbReference type="KEGG" id="dcb:C3Y92_06290"/>
<feature type="signal peptide" evidence="2">
    <location>
        <begin position="1"/>
        <end position="22"/>
    </location>
</feature>
<feature type="region of interest" description="Disordered" evidence="1">
    <location>
        <begin position="37"/>
        <end position="56"/>
    </location>
</feature>
<name>A0A4P6HZL8_9BACT</name>
<evidence type="ECO:0000313" key="4">
    <source>
        <dbReference type="Proteomes" id="UP000293296"/>
    </source>
</evidence>
<evidence type="ECO:0008006" key="5">
    <source>
        <dbReference type="Google" id="ProtNLM"/>
    </source>
</evidence>
<dbReference type="RefSeq" id="WP_129350798.1">
    <property type="nucleotide sequence ID" value="NZ_CP026538.1"/>
</dbReference>
<dbReference type="OrthoDB" id="5454255at2"/>
<evidence type="ECO:0000313" key="3">
    <source>
        <dbReference type="EMBL" id="QAZ66869.1"/>
    </source>
</evidence>
<evidence type="ECO:0000256" key="1">
    <source>
        <dbReference type="SAM" id="MobiDB-lite"/>
    </source>
</evidence>
<evidence type="ECO:0000256" key="2">
    <source>
        <dbReference type="SAM" id="SignalP"/>
    </source>
</evidence>
<feature type="chain" id="PRO_5020423389" description="DUF1795 domain-containing protein" evidence="2">
    <location>
        <begin position="23"/>
        <end position="213"/>
    </location>
</feature>
<dbReference type="AlphaFoldDB" id="A0A4P6HZL8"/>
<gene>
    <name evidence="3" type="ORF">C3Y92_06290</name>
</gene>
<dbReference type="Proteomes" id="UP000293296">
    <property type="component" value="Chromosome"/>
</dbReference>
<accession>A0A4P6HZL8</accession>
<feature type="compositionally biased region" description="Low complexity" evidence="1">
    <location>
        <begin position="44"/>
        <end position="56"/>
    </location>
</feature>
<keyword evidence="4" id="KW-1185">Reference proteome</keyword>
<keyword evidence="2" id="KW-0732">Signal</keyword>